<dbReference type="Pfam" id="PF06881">
    <property type="entry name" value="Elongin_A"/>
    <property type="match status" value="1"/>
</dbReference>
<accession>A0A9P4IKH5</accession>
<dbReference type="GO" id="GO:0006368">
    <property type="term" value="P:transcription elongation by RNA polymerase II"/>
    <property type="evidence" value="ECO:0007669"/>
    <property type="project" value="InterPro"/>
</dbReference>
<dbReference type="Proteomes" id="UP000799772">
    <property type="component" value="Unassembled WGS sequence"/>
</dbReference>
<sequence>MNKSLYHMAIRRLVRSKDQLEDVGDIPYAKIRPVLVKLERPDQLRLIEVNSPHLEAHTAELWQNFLRRDVMSYEQNPVVPPEGMSWYLMYVKLKNRADRVQRRQMEEMRKKFEAHADERERNKTVINDVPPARYHEKQKRRARATTRRTTSPQSRTAGKSIGNLHIRQANPVSARDRESILAQIANRPKKTKPTPSA</sequence>
<dbReference type="EMBL" id="ML978123">
    <property type="protein sequence ID" value="KAF2101643.1"/>
    <property type="molecule type" value="Genomic_DNA"/>
</dbReference>
<dbReference type="PANTHER" id="PTHR15141:SF76">
    <property type="entry name" value="TRANSCRIPTION ELONGATION FACTOR B POLYPEPTIDE 3"/>
    <property type="match status" value="1"/>
</dbReference>
<evidence type="ECO:0000256" key="1">
    <source>
        <dbReference type="SAM" id="MobiDB-lite"/>
    </source>
</evidence>
<dbReference type="GO" id="GO:0070449">
    <property type="term" value="C:elongin complex"/>
    <property type="evidence" value="ECO:0007669"/>
    <property type="project" value="InterPro"/>
</dbReference>
<dbReference type="AlphaFoldDB" id="A0A9P4IKH5"/>
<keyword evidence="3" id="KW-1185">Reference proteome</keyword>
<protein>
    <recommendedName>
        <fullName evidence="4">Elongin-A</fullName>
    </recommendedName>
</protein>
<dbReference type="PANTHER" id="PTHR15141">
    <property type="entry name" value="TRANSCRIPTION ELONGATION FACTOR B POLYPEPTIDE 3"/>
    <property type="match status" value="1"/>
</dbReference>
<feature type="compositionally biased region" description="Basic residues" evidence="1">
    <location>
        <begin position="187"/>
        <end position="197"/>
    </location>
</feature>
<reference evidence="2" key="1">
    <citation type="journal article" date="2020" name="Stud. Mycol.">
        <title>101 Dothideomycetes genomes: a test case for predicting lifestyles and emergence of pathogens.</title>
        <authorList>
            <person name="Haridas S."/>
            <person name="Albert R."/>
            <person name="Binder M."/>
            <person name="Bloem J."/>
            <person name="Labutti K."/>
            <person name="Salamov A."/>
            <person name="Andreopoulos B."/>
            <person name="Baker S."/>
            <person name="Barry K."/>
            <person name="Bills G."/>
            <person name="Bluhm B."/>
            <person name="Cannon C."/>
            <person name="Castanera R."/>
            <person name="Culley D."/>
            <person name="Daum C."/>
            <person name="Ezra D."/>
            <person name="Gonzalez J."/>
            <person name="Henrissat B."/>
            <person name="Kuo A."/>
            <person name="Liang C."/>
            <person name="Lipzen A."/>
            <person name="Lutzoni F."/>
            <person name="Magnuson J."/>
            <person name="Mondo S."/>
            <person name="Nolan M."/>
            <person name="Ohm R."/>
            <person name="Pangilinan J."/>
            <person name="Park H.-J."/>
            <person name="Ramirez L."/>
            <person name="Alfaro M."/>
            <person name="Sun H."/>
            <person name="Tritt A."/>
            <person name="Yoshinaga Y."/>
            <person name="Zwiers L.-H."/>
            <person name="Turgeon B."/>
            <person name="Goodwin S."/>
            <person name="Spatafora J."/>
            <person name="Crous P."/>
            <person name="Grigoriev I."/>
        </authorList>
    </citation>
    <scope>NUCLEOTIDE SEQUENCE</scope>
    <source>
        <strain evidence="2">CBS 133067</strain>
    </source>
</reference>
<name>A0A9P4IKH5_9PEZI</name>
<dbReference type="InterPro" id="IPR010684">
    <property type="entry name" value="RNA_pol_II_trans_fac_SIII_A"/>
</dbReference>
<dbReference type="Gene3D" id="6.10.250.3180">
    <property type="match status" value="1"/>
</dbReference>
<comment type="caution">
    <text evidence="2">The sequence shown here is derived from an EMBL/GenBank/DDBJ whole genome shotgun (WGS) entry which is preliminary data.</text>
</comment>
<evidence type="ECO:0000313" key="3">
    <source>
        <dbReference type="Proteomes" id="UP000799772"/>
    </source>
</evidence>
<proteinExistence type="predicted"/>
<dbReference type="OrthoDB" id="21513at2759"/>
<organism evidence="2 3">
    <name type="scientific">Rhizodiscina lignyota</name>
    <dbReference type="NCBI Taxonomy" id="1504668"/>
    <lineage>
        <taxon>Eukaryota</taxon>
        <taxon>Fungi</taxon>
        <taxon>Dikarya</taxon>
        <taxon>Ascomycota</taxon>
        <taxon>Pezizomycotina</taxon>
        <taxon>Dothideomycetes</taxon>
        <taxon>Pleosporomycetidae</taxon>
        <taxon>Aulographales</taxon>
        <taxon>Rhizodiscinaceae</taxon>
        <taxon>Rhizodiscina</taxon>
    </lineage>
</organism>
<dbReference type="InterPro" id="IPR051870">
    <property type="entry name" value="Elongin-A_domain"/>
</dbReference>
<feature type="region of interest" description="Disordered" evidence="1">
    <location>
        <begin position="115"/>
        <end position="197"/>
    </location>
</feature>
<gene>
    <name evidence="2" type="ORF">NA57DRAFT_53596</name>
</gene>
<feature type="compositionally biased region" description="Basic residues" evidence="1">
    <location>
        <begin position="136"/>
        <end position="146"/>
    </location>
</feature>
<evidence type="ECO:0008006" key="4">
    <source>
        <dbReference type="Google" id="ProtNLM"/>
    </source>
</evidence>
<evidence type="ECO:0000313" key="2">
    <source>
        <dbReference type="EMBL" id="KAF2101643.1"/>
    </source>
</evidence>